<comment type="caution">
    <text evidence="1">The sequence shown here is derived from an EMBL/GenBank/DDBJ whole genome shotgun (WGS) entry which is preliminary data.</text>
</comment>
<name>A0ABW5D827_9BACT</name>
<dbReference type="Proteomes" id="UP001597375">
    <property type="component" value="Unassembled WGS sequence"/>
</dbReference>
<reference evidence="2" key="1">
    <citation type="journal article" date="2019" name="Int. J. Syst. Evol. Microbiol.">
        <title>The Global Catalogue of Microorganisms (GCM) 10K type strain sequencing project: providing services to taxonomists for standard genome sequencing and annotation.</title>
        <authorList>
            <consortium name="The Broad Institute Genomics Platform"/>
            <consortium name="The Broad Institute Genome Sequencing Center for Infectious Disease"/>
            <person name="Wu L."/>
            <person name="Ma J."/>
        </authorList>
    </citation>
    <scope>NUCLEOTIDE SEQUENCE [LARGE SCALE GENOMIC DNA]</scope>
    <source>
        <strain evidence="2">CGMCC 4.7106</strain>
    </source>
</reference>
<sequence length="239" mass="26761">MTDSESTDEARELVMESIEAHGGKDKWYENGLLHFRWQYHMSDKGPEAILDTVQTVDPASLDVVHEVVGSDVRFGMSGGEVWIQPEDGEFASPPRFWSLTPFYFIGIPFVFNDESANFELLDDKLEFEGKDYTQVKITYDKDAGDSPDDYYVLLIDPDTKLTKGAHYTVTNKLVAPNGPGPAKFITLDDFADIDGVKLAGGHRTFKMTDDGKIGEQMRFTNVSDVKFLPRGSVDLSMPK</sequence>
<evidence type="ECO:0000313" key="1">
    <source>
        <dbReference type="EMBL" id="MFD2256901.1"/>
    </source>
</evidence>
<keyword evidence="2" id="KW-1185">Reference proteome</keyword>
<protein>
    <recommendedName>
        <fullName evidence="3">Outer membrane lipoprotein-sorting protein</fullName>
    </recommendedName>
</protein>
<evidence type="ECO:0008006" key="3">
    <source>
        <dbReference type="Google" id="ProtNLM"/>
    </source>
</evidence>
<dbReference type="RefSeq" id="WP_386820189.1">
    <property type="nucleotide sequence ID" value="NZ_JBHUIT010000017.1"/>
</dbReference>
<gene>
    <name evidence="1" type="ORF">ACFSSA_09455</name>
</gene>
<proteinExistence type="predicted"/>
<evidence type="ECO:0000313" key="2">
    <source>
        <dbReference type="Proteomes" id="UP001597375"/>
    </source>
</evidence>
<dbReference type="EMBL" id="JBHUIT010000017">
    <property type="protein sequence ID" value="MFD2256901.1"/>
    <property type="molecule type" value="Genomic_DNA"/>
</dbReference>
<accession>A0ABW5D827</accession>
<organism evidence="1 2">
    <name type="scientific">Luteolibacter algae</name>
    <dbReference type="NCBI Taxonomy" id="454151"/>
    <lineage>
        <taxon>Bacteria</taxon>
        <taxon>Pseudomonadati</taxon>
        <taxon>Verrucomicrobiota</taxon>
        <taxon>Verrucomicrobiia</taxon>
        <taxon>Verrucomicrobiales</taxon>
        <taxon>Verrucomicrobiaceae</taxon>
        <taxon>Luteolibacter</taxon>
    </lineage>
</organism>